<evidence type="ECO:0000256" key="1">
    <source>
        <dbReference type="SAM" id="MobiDB-lite"/>
    </source>
</evidence>
<protein>
    <submittedName>
        <fullName evidence="2">Uncharacterized protein</fullName>
    </submittedName>
</protein>
<keyword evidence="3" id="KW-1185">Reference proteome</keyword>
<dbReference type="EMBL" id="JAECVW010000001">
    <property type="protein sequence ID" value="MBH8594067.1"/>
    <property type="molecule type" value="Genomic_DNA"/>
</dbReference>
<dbReference type="AlphaFoldDB" id="A0A8I1AA01"/>
<dbReference type="InterPro" id="IPR036388">
    <property type="entry name" value="WH-like_DNA-bd_sf"/>
</dbReference>
<comment type="caution">
    <text evidence="2">The sequence shown here is derived from an EMBL/GenBank/DDBJ whole genome shotgun (WGS) entry which is preliminary data.</text>
</comment>
<dbReference type="Proteomes" id="UP000633619">
    <property type="component" value="Unassembled WGS sequence"/>
</dbReference>
<gene>
    <name evidence="2" type="ORF">I8U20_01835</name>
</gene>
<name>A0A8I1AA01_THEIN</name>
<evidence type="ECO:0000313" key="2">
    <source>
        <dbReference type="EMBL" id="MBH8594067.1"/>
    </source>
</evidence>
<proteinExistence type="predicted"/>
<dbReference type="RefSeq" id="WP_181729174.1">
    <property type="nucleotide sequence ID" value="NZ_JACEIR010000001.1"/>
</dbReference>
<organism evidence="2 3">
    <name type="scientific">Thermoactinomyces intermedius</name>
    <dbReference type="NCBI Taxonomy" id="2024"/>
    <lineage>
        <taxon>Bacteria</taxon>
        <taxon>Bacillati</taxon>
        <taxon>Bacillota</taxon>
        <taxon>Bacilli</taxon>
        <taxon>Bacillales</taxon>
        <taxon>Thermoactinomycetaceae</taxon>
        <taxon>Thermoactinomyces</taxon>
    </lineage>
</organism>
<dbReference type="Gene3D" id="1.10.10.10">
    <property type="entry name" value="Winged helix-like DNA-binding domain superfamily/Winged helix DNA-binding domain"/>
    <property type="match status" value="1"/>
</dbReference>
<feature type="region of interest" description="Disordered" evidence="1">
    <location>
        <begin position="136"/>
        <end position="160"/>
    </location>
</feature>
<accession>A0A8I1AA01</accession>
<reference evidence="2 3" key="1">
    <citation type="submission" date="2020-12" db="EMBL/GenBank/DDBJ databases">
        <title>WGS of Thermoactinomyces spp.</title>
        <authorList>
            <person name="Cheng K."/>
        </authorList>
    </citation>
    <scope>NUCLEOTIDE SEQUENCE [LARGE SCALE GENOMIC DNA]</scope>
    <source>
        <strain evidence="3">CICC 10671\DSM 43846</strain>
    </source>
</reference>
<sequence>MERSKEEFIERFEQKDKKGNSTFVKLDKRLLSAYLYLPKFDNDALSLYLYLIDKYNEDYGYAFPDTWQIRVDLNMKDHRRKKAIKALKQYGLVTVKKNRSTGNNQYIPHKPLELKEFVEKFPEAVEEFSKVLKDAEDKERKDKQRLKEYQDKKRQESKQE</sequence>
<evidence type="ECO:0000313" key="3">
    <source>
        <dbReference type="Proteomes" id="UP000633619"/>
    </source>
</evidence>